<dbReference type="Proteomes" id="UP000249842">
    <property type="component" value="Unassembled WGS sequence"/>
</dbReference>
<dbReference type="OrthoDB" id="7605524at2"/>
<organism evidence="8 9">
    <name type="scientific">Phenylobacterium hankyongense</name>
    <dbReference type="NCBI Taxonomy" id="1813876"/>
    <lineage>
        <taxon>Bacteria</taxon>
        <taxon>Pseudomonadati</taxon>
        <taxon>Pseudomonadota</taxon>
        <taxon>Alphaproteobacteria</taxon>
        <taxon>Caulobacterales</taxon>
        <taxon>Caulobacteraceae</taxon>
        <taxon>Phenylobacterium</taxon>
    </lineage>
</organism>
<dbReference type="GO" id="GO:0005886">
    <property type="term" value="C:plasma membrane"/>
    <property type="evidence" value="ECO:0007669"/>
    <property type="project" value="TreeGrafter"/>
</dbReference>
<name>A0A328B4K4_9CAUL</name>
<accession>A0A328B4K4</accession>
<dbReference type="InterPro" id="IPR051401">
    <property type="entry name" value="GtrA_CellWall_Glycosyl"/>
</dbReference>
<evidence type="ECO:0000256" key="2">
    <source>
        <dbReference type="ARBA" id="ARBA00009399"/>
    </source>
</evidence>
<evidence type="ECO:0000256" key="3">
    <source>
        <dbReference type="ARBA" id="ARBA00022692"/>
    </source>
</evidence>
<comment type="caution">
    <text evidence="8">The sequence shown here is derived from an EMBL/GenBank/DDBJ whole genome shotgun (WGS) entry which is preliminary data.</text>
</comment>
<evidence type="ECO:0000313" key="9">
    <source>
        <dbReference type="Proteomes" id="UP000249842"/>
    </source>
</evidence>
<keyword evidence="5 6" id="KW-0472">Membrane</keyword>
<keyword evidence="3 6" id="KW-0812">Transmembrane</keyword>
<gene>
    <name evidence="8" type="ORF">DJ021_14020</name>
</gene>
<dbReference type="InterPro" id="IPR007267">
    <property type="entry name" value="GtrA_DPMS_TM"/>
</dbReference>
<evidence type="ECO:0000259" key="7">
    <source>
        <dbReference type="Pfam" id="PF04138"/>
    </source>
</evidence>
<keyword evidence="4 6" id="KW-1133">Transmembrane helix</keyword>
<sequence>MTAPILRQGATFAFVGLTATAVHVVTALSARSWLQASALEANLIGYGFAVLISYFGNARFTFGKAALRGGQFARFVAVSLFGLALNQAITFVAVNRLGLDFRLALGVVVVVVPAVSFVLSRLWAFRAAG</sequence>
<evidence type="ECO:0000313" key="8">
    <source>
        <dbReference type="EMBL" id="RAK60846.1"/>
    </source>
</evidence>
<feature type="domain" description="GtrA/DPMS transmembrane" evidence="7">
    <location>
        <begin position="11"/>
        <end position="125"/>
    </location>
</feature>
<evidence type="ECO:0000256" key="5">
    <source>
        <dbReference type="ARBA" id="ARBA00023136"/>
    </source>
</evidence>
<feature type="transmembrane region" description="Helical" evidence="6">
    <location>
        <begin position="101"/>
        <end position="124"/>
    </location>
</feature>
<comment type="subcellular location">
    <subcellularLocation>
        <location evidence="1">Membrane</location>
        <topology evidence="1">Multi-pass membrane protein</topology>
    </subcellularLocation>
</comment>
<proteinExistence type="inferred from homology"/>
<dbReference type="GO" id="GO:0000271">
    <property type="term" value="P:polysaccharide biosynthetic process"/>
    <property type="evidence" value="ECO:0007669"/>
    <property type="project" value="InterPro"/>
</dbReference>
<evidence type="ECO:0000256" key="6">
    <source>
        <dbReference type="SAM" id="Phobius"/>
    </source>
</evidence>
<comment type="similarity">
    <text evidence="2">Belongs to the GtrA family.</text>
</comment>
<dbReference type="RefSeq" id="WP_111458138.1">
    <property type="nucleotide sequence ID" value="NZ_QFYP01000001.1"/>
</dbReference>
<dbReference type="AlphaFoldDB" id="A0A328B4K4"/>
<feature type="transmembrane region" description="Helical" evidence="6">
    <location>
        <begin position="72"/>
        <end position="95"/>
    </location>
</feature>
<dbReference type="EMBL" id="QFYP01000001">
    <property type="protein sequence ID" value="RAK60846.1"/>
    <property type="molecule type" value="Genomic_DNA"/>
</dbReference>
<dbReference type="PANTHER" id="PTHR38459:SF1">
    <property type="entry name" value="PROPHAGE BACTOPRENOL-LINKED GLUCOSE TRANSLOCASE HOMOLOG"/>
    <property type="match status" value="1"/>
</dbReference>
<protein>
    <submittedName>
        <fullName evidence="8">GtrA family protein</fullName>
    </submittedName>
</protein>
<evidence type="ECO:0000256" key="1">
    <source>
        <dbReference type="ARBA" id="ARBA00004141"/>
    </source>
</evidence>
<reference evidence="9" key="1">
    <citation type="submission" date="2018-05" db="EMBL/GenBank/DDBJ databases">
        <authorList>
            <person name="Li X."/>
        </authorList>
    </citation>
    <scope>NUCLEOTIDE SEQUENCE [LARGE SCALE GENOMIC DNA]</scope>
    <source>
        <strain evidence="9">HKS-05</strain>
    </source>
</reference>
<dbReference type="PANTHER" id="PTHR38459">
    <property type="entry name" value="PROPHAGE BACTOPRENOL-LINKED GLUCOSE TRANSLOCASE HOMOLOG"/>
    <property type="match status" value="1"/>
</dbReference>
<evidence type="ECO:0000256" key="4">
    <source>
        <dbReference type="ARBA" id="ARBA00022989"/>
    </source>
</evidence>
<keyword evidence="9" id="KW-1185">Reference proteome</keyword>
<feature type="transmembrane region" description="Helical" evidence="6">
    <location>
        <begin position="43"/>
        <end position="60"/>
    </location>
</feature>
<dbReference type="Pfam" id="PF04138">
    <property type="entry name" value="GtrA_DPMS_TM"/>
    <property type="match status" value="1"/>
</dbReference>